<feature type="signal peptide" evidence="2">
    <location>
        <begin position="1"/>
        <end position="27"/>
    </location>
</feature>
<comment type="caution">
    <text evidence="3">The sequence shown here is derived from an EMBL/GenBank/DDBJ whole genome shotgun (WGS) entry which is preliminary data.</text>
</comment>
<dbReference type="Gene3D" id="3.40.190.10">
    <property type="entry name" value="Periplasmic binding protein-like II"/>
    <property type="match status" value="1"/>
</dbReference>
<keyword evidence="1 2" id="KW-0732">Signal</keyword>
<dbReference type="EMBL" id="JAOXHL010000001">
    <property type="protein sequence ID" value="MCV3728511.1"/>
    <property type="molecule type" value="Genomic_DNA"/>
</dbReference>
<sequence length="669" mass="77611">MSKKWIKKTLLGLGLSALVIPITTACAVGSNKFVVGNYDAYVDPDVSKELQTNFKTNTNGFLSYVYYSNNEIVEGYLKAKSLDIAVISQYTVAKLAKRKVIKKIDWSKFDLHDANGNLITKTDQLKPFFSDTTWQLSQAYSDYLGDLDNDQQKEQLLDYMVPYFYQDLIFAYRGKEIPALKPENNPTWSDIFWAIQNEERFNPKIKTELYERDGETVYTNDNAARLTFISDPRTIYDLARIMQTSQKLTEKDYADLVKWQTWIKLEETKEHPDLQKIQEWKTLYAQKAPNVQNEPKATIDDVETTFEALHQYTKNLPKNTIRFDPNSNNVLNNLATLETVGVIGYNGDISFALNGGEYADVKKYEKQLPTTDDFHFVRPRYTLNVMDGFVINDLIDDKHIDGAYNYIKNLVFQGINDTDNDGVLRWGLNVHKDLNEQEIKKYERNDLQAKEEGNILEDQSYFYMPMRNFDYLNYTPTLRAVYEHVLDVNEGYLGNEGFQIDLIKELIANEESEDFMTTETFGFNPTYHTKQERQQKHAFFDALAETIYEVYTTHKQTDTAFVYDDSFLDAQIDSQDTKTTVFSVIKQLLIENEIIQPTVDEQELRKNLNQKLAALYTDLDAQITDRINLNNINREIFNVRYNPSTLEFPINDLILSNIAIAYDDFVAKN</sequence>
<evidence type="ECO:0008006" key="5">
    <source>
        <dbReference type="Google" id="ProtNLM"/>
    </source>
</evidence>
<name>A0ABT3BN49_9BACT</name>
<organism evidence="3 4">
    <name type="scientific">Ureaplasma miroungigenitalium</name>
    <dbReference type="NCBI Taxonomy" id="1042321"/>
    <lineage>
        <taxon>Bacteria</taxon>
        <taxon>Bacillati</taxon>
        <taxon>Mycoplasmatota</taxon>
        <taxon>Mycoplasmoidales</taxon>
        <taxon>Mycoplasmoidaceae</taxon>
        <taxon>Ureaplasma</taxon>
    </lineage>
</organism>
<feature type="chain" id="PRO_5046311021" description="Lipoprotein" evidence="2">
    <location>
        <begin position="28"/>
        <end position="669"/>
    </location>
</feature>
<proteinExistence type="predicted"/>
<evidence type="ECO:0000256" key="1">
    <source>
        <dbReference type="ARBA" id="ARBA00022729"/>
    </source>
</evidence>
<dbReference type="InterPro" id="IPR000044">
    <property type="entry name" value="Uncharacterised_lipoprot_MG045"/>
</dbReference>
<protein>
    <recommendedName>
        <fullName evidence="5">Lipoprotein</fullName>
    </recommendedName>
</protein>
<dbReference type="PRINTS" id="PR00905">
    <property type="entry name" value="MG045FAMILY"/>
</dbReference>
<dbReference type="Proteomes" id="UP001208245">
    <property type="component" value="Unassembled WGS sequence"/>
</dbReference>
<dbReference type="Pfam" id="PF02030">
    <property type="entry name" value="Lipoprotein_8"/>
    <property type="match status" value="1"/>
</dbReference>
<dbReference type="SUPFAM" id="SSF53850">
    <property type="entry name" value="Periplasmic binding protein-like II"/>
    <property type="match status" value="1"/>
</dbReference>
<accession>A0ABT3BN49</accession>
<dbReference type="PANTHER" id="PTHR30222">
    <property type="entry name" value="SPERMIDINE/PUTRESCINE-BINDING PERIPLASMIC PROTEIN"/>
    <property type="match status" value="1"/>
</dbReference>
<evidence type="ECO:0000313" key="4">
    <source>
        <dbReference type="Proteomes" id="UP001208245"/>
    </source>
</evidence>
<gene>
    <name evidence="3" type="ORF">OF376_01870</name>
</gene>
<dbReference type="RefSeq" id="WP_263821824.1">
    <property type="nucleotide sequence ID" value="NZ_JAOXHL010000001.1"/>
</dbReference>
<keyword evidence="4" id="KW-1185">Reference proteome</keyword>
<evidence type="ECO:0000313" key="3">
    <source>
        <dbReference type="EMBL" id="MCV3728511.1"/>
    </source>
</evidence>
<reference evidence="3 4" key="1">
    <citation type="journal article" date="2020" name="Int. J. Syst. Evol. Microbiol.">
        <title>Ureaplasma miroungigenitalium sp. nov. isolated from northern elephant seals (Mirounga angustirostris) and Ureaplasma zalophigenitalium sp. nov. isolated from California sea lions (Zalophus californianus).</title>
        <authorList>
            <person name="Volokhov D.V."/>
            <person name="Gulland F.M."/>
            <person name="Gao Y."/>
            <person name="Chizhikov V.E."/>
        </authorList>
    </citation>
    <scope>NUCLEOTIDE SEQUENCE [LARGE SCALE GENOMIC DNA]</scope>
    <source>
        <strain evidence="3 4">ES3182-GEN</strain>
    </source>
</reference>
<dbReference type="PROSITE" id="PS51257">
    <property type="entry name" value="PROKAR_LIPOPROTEIN"/>
    <property type="match status" value="1"/>
</dbReference>
<dbReference type="PANTHER" id="PTHR30222:SF17">
    <property type="entry name" value="SPERMIDINE_PUTRESCINE-BINDING PERIPLASMIC PROTEIN"/>
    <property type="match status" value="1"/>
</dbReference>
<evidence type="ECO:0000256" key="2">
    <source>
        <dbReference type="SAM" id="SignalP"/>
    </source>
</evidence>